<accession>A0AAI8KTV8</accession>
<evidence type="ECO:0000313" key="5">
    <source>
        <dbReference type="EMBL" id="AYC35851.1"/>
    </source>
</evidence>
<protein>
    <submittedName>
        <fullName evidence="5">4-hydroxy-2-oxo-heptane-1,7-dioate aldolase</fullName>
        <ecNumber evidence="5">4.1.2.52</ecNumber>
    </submittedName>
</protein>
<dbReference type="GO" id="GO:0005737">
    <property type="term" value="C:cytoplasm"/>
    <property type="evidence" value="ECO:0007669"/>
    <property type="project" value="TreeGrafter"/>
</dbReference>
<dbReference type="GeneID" id="91279060"/>
<dbReference type="KEGG" id="sge:DWG14_00058"/>
<name>A0AAI8KTV8_9ACTN</name>
<dbReference type="InterPro" id="IPR005000">
    <property type="entry name" value="Aldolase/citrate-lyase_domain"/>
</dbReference>
<dbReference type="Gene3D" id="3.20.20.60">
    <property type="entry name" value="Phosphoenolpyruvate-binding domains"/>
    <property type="match status" value="1"/>
</dbReference>
<evidence type="ECO:0000313" key="6">
    <source>
        <dbReference type="Proteomes" id="UP000265765"/>
    </source>
</evidence>
<dbReference type="SUPFAM" id="SSF51621">
    <property type="entry name" value="Phosphoenolpyruvate/pyruvate domain"/>
    <property type="match status" value="1"/>
</dbReference>
<comment type="similarity">
    <text evidence="1">Belongs to the HpcH/HpaI aldolase family.</text>
</comment>
<dbReference type="RefSeq" id="WP_120049497.1">
    <property type="nucleotide sequence ID" value="NZ_CP032427.1"/>
</dbReference>
<dbReference type="EC" id="4.1.2.52" evidence="5"/>
<evidence type="ECO:0000256" key="3">
    <source>
        <dbReference type="ARBA" id="ARBA00023239"/>
    </source>
</evidence>
<dbReference type="GO" id="GO:0046872">
    <property type="term" value="F:metal ion binding"/>
    <property type="evidence" value="ECO:0007669"/>
    <property type="project" value="UniProtKB-KW"/>
</dbReference>
<organism evidence="5 6">
    <name type="scientific">Streptomyces griseorubiginosus</name>
    <dbReference type="NCBI Taxonomy" id="67304"/>
    <lineage>
        <taxon>Bacteria</taxon>
        <taxon>Bacillati</taxon>
        <taxon>Actinomycetota</taxon>
        <taxon>Actinomycetes</taxon>
        <taxon>Kitasatosporales</taxon>
        <taxon>Streptomycetaceae</taxon>
        <taxon>Streptomyces</taxon>
    </lineage>
</organism>
<dbReference type="InterPro" id="IPR050251">
    <property type="entry name" value="HpcH-HpaI_aldolase"/>
</dbReference>
<keyword evidence="2" id="KW-0479">Metal-binding</keyword>
<dbReference type="FunFam" id="3.20.20.60:FF:000004">
    <property type="entry name" value="5-keto-4-deoxy-D-glucarate aldolase"/>
    <property type="match status" value="1"/>
</dbReference>
<reference evidence="5 6" key="1">
    <citation type="submission" date="2018-09" db="EMBL/GenBank/DDBJ databases">
        <title>Production of Trimethoprim by Streptomyces sp. 3E-1.</title>
        <authorList>
            <person name="Kang H.J."/>
            <person name="Kim S.B."/>
        </authorList>
    </citation>
    <scope>NUCLEOTIDE SEQUENCE [LARGE SCALE GENOMIC DNA]</scope>
    <source>
        <strain evidence="5 6">3E-1</strain>
    </source>
</reference>
<dbReference type="PANTHER" id="PTHR30502:SF0">
    <property type="entry name" value="PHOSPHOENOLPYRUVATE CARBOXYLASE FAMILY PROTEIN"/>
    <property type="match status" value="1"/>
</dbReference>
<dbReference type="EMBL" id="CP032427">
    <property type="protein sequence ID" value="AYC35851.1"/>
    <property type="molecule type" value="Genomic_DNA"/>
</dbReference>
<evidence type="ECO:0000259" key="4">
    <source>
        <dbReference type="Pfam" id="PF03328"/>
    </source>
</evidence>
<dbReference type="AlphaFoldDB" id="A0AAI8KTV8"/>
<dbReference type="PANTHER" id="PTHR30502">
    <property type="entry name" value="2-KETO-3-DEOXY-L-RHAMNONATE ALDOLASE"/>
    <property type="match status" value="1"/>
</dbReference>
<evidence type="ECO:0000256" key="1">
    <source>
        <dbReference type="ARBA" id="ARBA00005568"/>
    </source>
</evidence>
<dbReference type="Pfam" id="PF03328">
    <property type="entry name" value="HpcH_HpaI"/>
    <property type="match status" value="1"/>
</dbReference>
<proteinExistence type="inferred from homology"/>
<dbReference type="Proteomes" id="UP000265765">
    <property type="component" value="Chromosome"/>
</dbReference>
<sequence length="253" mass="26297">MIGLWCSLADAYPAEIVAGAGFDWLLLDTEHSHADVATVLAQLQAVAPYPCSPVVRPAVNDPVLIKRLLDVGAQSLLIPQVESAEEARAAVAATRYAPAGVRGVAGLTRATRFGRVKDYATRAHSELCVLVQVESHHALREIEQIASVDGVDGIFIGPGDLAASLGHPGDLNAPAVISAVEEAIGRVRAARRPAGVLTTDPTFARRCIDLGTTFTAVGVDVGLLARGADAVARSFTQQVTATAAPVAANQDLV</sequence>
<feature type="domain" description="HpcH/HpaI aldolase/citrate lyase" evidence="4">
    <location>
        <begin position="2"/>
        <end position="225"/>
    </location>
</feature>
<evidence type="ECO:0000256" key="2">
    <source>
        <dbReference type="ARBA" id="ARBA00022723"/>
    </source>
</evidence>
<gene>
    <name evidence="5" type="primary">hpcH</name>
    <name evidence="5" type="ORF">DWG14_00058</name>
</gene>
<dbReference type="GO" id="GO:0016832">
    <property type="term" value="F:aldehyde-lyase activity"/>
    <property type="evidence" value="ECO:0007669"/>
    <property type="project" value="TreeGrafter"/>
</dbReference>
<dbReference type="InterPro" id="IPR015813">
    <property type="entry name" value="Pyrv/PenolPyrv_kinase-like_dom"/>
</dbReference>
<keyword evidence="3 5" id="KW-0456">Lyase</keyword>
<dbReference type="InterPro" id="IPR040442">
    <property type="entry name" value="Pyrv_kinase-like_dom_sf"/>
</dbReference>